<evidence type="ECO:0000256" key="5">
    <source>
        <dbReference type="ARBA" id="ARBA00022679"/>
    </source>
</evidence>
<dbReference type="CDD" id="cd00483">
    <property type="entry name" value="HPPK"/>
    <property type="match status" value="1"/>
</dbReference>
<comment type="function">
    <text evidence="10">Catalyzes the transfer of pyrophosphate from adenosine triphosphate (ATP) to 6-hydroxymethyl-7,8-dihydropterin, an enzymatic step in folate biosynthesis pathway.</text>
</comment>
<protein>
    <recommendedName>
        <fullName evidence="4">2-amino-4-hydroxy-6-hydroxymethyldihydropteridine pyrophosphokinase</fullName>
        <ecNumber evidence="3">2.7.6.3</ecNumber>
    </recommendedName>
    <alternativeName>
        <fullName evidence="11">6-hydroxymethyl-7,8-dihydropterin pyrophosphokinase</fullName>
    </alternativeName>
    <alternativeName>
        <fullName evidence="12">7,8-dihydro-6-hydroxymethylpterin-pyrophosphokinase</fullName>
    </alternativeName>
</protein>
<keyword evidence="8" id="KW-0067">ATP-binding</keyword>
<keyword evidence="7" id="KW-0418">Kinase</keyword>
<evidence type="ECO:0000256" key="3">
    <source>
        <dbReference type="ARBA" id="ARBA00013253"/>
    </source>
</evidence>
<comment type="pathway">
    <text evidence="1">Cofactor biosynthesis; tetrahydrofolate biosynthesis; 2-amino-4-hydroxy-6-hydroxymethyl-7,8-dihydropteridine diphosphate from 7,8-dihydroneopterin triphosphate: step 4/4.</text>
</comment>
<feature type="domain" description="7,8-dihydro-6-hydroxymethylpterin-pyrophosphokinase" evidence="13">
    <location>
        <begin position="96"/>
        <end position="107"/>
    </location>
</feature>
<comment type="caution">
    <text evidence="14">The sequence shown here is derived from an EMBL/GenBank/DDBJ whole genome shotgun (WGS) entry which is preliminary data.</text>
</comment>
<dbReference type="Gene3D" id="3.30.70.560">
    <property type="entry name" value="7,8-Dihydro-6-hydroxymethylpterin-pyrophosphokinase HPPK"/>
    <property type="match status" value="1"/>
</dbReference>
<evidence type="ECO:0000313" key="14">
    <source>
        <dbReference type="EMBL" id="MEE1944799.1"/>
    </source>
</evidence>
<dbReference type="GO" id="GO:0003848">
    <property type="term" value="F:2-amino-4-hydroxy-6-hydroxymethyldihydropteridine diphosphokinase activity"/>
    <property type="evidence" value="ECO:0007669"/>
    <property type="project" value="UniProtKB-EC"/>
</dbReference>
<dbReference type="InterPro" id="IPR035907">
    <property type="entry name" value="Hppk_sf"/>
</dbReference>
<evidence type="ECO:0000256" key="8">
    <source>
        <dbReference type="ARBA" id="ARBA00022840"/>
    </source>
</evidence>
<keyword evidence="9" id="KW-0289">Folate biosynthesis</keyword>
<evidence type="ECO:0000256" key="9">
    <source>
        <dbReference type="ARBA" id="ARBA00022909"/>
    </source>
</evidence>
<dbReference type="Proteomes" id="UP001336835">
    <property type="component" value="Unassembled WGS sequence"/>
</dbReference>
<organism evidence="14 15">
    <name type="scientific">Pedobacter albus</name>
    <dbReference type="NCBI Taxonomy" id="3113905"/>
    <lineage>
        <taxon>Bacteria</taxon>
        <taxon>Pseudomonadati</taxon>
        <taxon>Bacteroidota</taxon>
        <taxon>Sphingobacteriia</taxon>
        <taxon>Sphingobacteriales</taxon>
        <taxon>Sphingobacteriaceae</taxon>
        <taxon>Pedobacter</taxon>
    </lineage>
</organism>
<keyword evidence="5 14" id="KW-0808">Transferase</keyword>
<evidence type="ECO:0000259" key="13">
    <source>
        <dbReference type="PROSITE" id="PS00794"/>
    </source>
</evidence>
<keyword evidence="15" id="KW-1185">Reference proteome</keyword>
<reference evidence="14 15" key="1">
    <citation type="submission" date="2024-01" db="EMBL/GenBank/DDBJ databases">
        <title>Pedobacter sp. nov., isolated from fresh soil.</title>
        <authorList>
            <person name="Le N.T.T."/>
        </authorList>
    </citation>
    <scope>NUCLEOTIDE SEQUENCE [LARGE SCALE GENOMIC DNA]</scope>
    <source>
        <strain evidence="14 15">KR3-3</strain>
    </source>
</reference>
<name>A0ABU7I6C9_9SPHI</name>
<proteinExistence type="inferred from homology"/>
<evidence type="ECO:0000256" key="6">
    <source>
        <dbReference type="ARBA" id="ARBA00022741"/>
    </source>
</evidence>
<accession>A0ABU7I6C9</accession>
<dbReference type="InterPro" id="IPR000550">
    <property type="entry name" value="Hppk"/>
</dbReference>
<comment type="similarity">
    <text evidence="2">Belongs to the HPPK family.</text>
</comment>
<keyword evidence="6" id="KW-0547">Nucleotide-binding</keyword>
<evidence type="ECO:0000256" key="1">
    <source>
        <dbReference type="ARBA" id="ARBA00005051"/>
    </source>
</evidence>
<gene>
    <name evidence="14" type="primary">folK</name>
    <name evidence="14" type="ORF">VRU48_06760</name>
</gene>
<dbReference type="Pfam" id="PF01288">
    <property type="entry name" value="HPPK"/>
    <property type="match status" value="1"/>
</dbReference>
<evidence type="ECO:0000256" key="12">
    <source>
        <dbReference type="ARBA" id="ARBA00033413"/>
    </source>
</evidence>
<evidence type="ECO:0000256" key="10">
    <source>
        <dbReference type="ARBA" id="ARBA00029409"/>
    </source>
</evidence>
<evidence type="ECO:0000256" key="2">
    <source>
        <dbReference type="ARBA" id="ARBA00005810"/>
    </source>
</evidence>
<dbReference type="PANTHER" id="PTHR43071:SF1">
    <property type="entry name" value="2-AMINO-4-HYDROXY-6-HYDROXYMETHYLDIHYDROPTERIDINE PYROPHOSPHOKINASE"/>
    <property type="match status" value="1"/>
</dbReference>
<evidence type="ECO:0000256" key="4">
    <source>
        <dbReference type="ARBA" id="ARBA00016218"/>
    </source>
</evidence>
<dbReference type="EMBL" id="JAZDQT010000001">
    <property type="protein sequence ID" value="MEE1944799.1"/>
    <property type="molecule type" value="Genomic_DNA"/>
</dbReference>
<dbReference type="SUPFAM" id="SSF55083">
    <property type="entry name" value="6-hydroxymethyl-7,8-dihydropterin pyrophosphokinase, HPPK"/>
    <property type="match status" value="1"/>
</dbReference>
<dbReference type="NCBIfam" id="TIGR01498">
    <property type="entry name" value="folK"/>
    <property type="match status" value="1"/>
</dbReference>
<dbReference type="PROSITE" id="PS00794">
    <property type="entry name" value="HPPK"/>
    <property type="match status" value="1"/>
</dbReference>
<dbReference type="RefSeq" id="WP_330107159.1">
    <property type="nucleotide sequence ID" value="NZ_JAZDQT010000001.1"/>
</dbReference>
<evidence type="ECO:0000313" key="15">
    <source>
        <dbReference type="Proteomes" id="UP001336835"/>
    </source>
</evidence>
<dbReference type="EC" id="2.7.6.3" evidence="3"/>
<evidence type="ECO:0000256" key="7">
    <source>
        <dbReference type="ARBA" id="ARBA00022777"/>
    </source>
</evidence>
<sequence>MPLENMSLDVKKAYLLLGSNLGDRQLYLAKACTLIAEEVGAVIGQSAIYETEAWGKTDQPGFLNMALAVNTSLSPLALLHKVLDIEKKLGRVRHEKWGARLIDIDIIFYGNEVVDIKDELQIPHPQMQHRKFVVQPLAALAPDFVHPVLQQTLVEILTQLADSLSVKIIS</sequence>
<evidence type="ECO:0000256" key="11">
    <source>
        <dbReference type="ARBA" id="ARBA00029766"/>
    </source>
</evidence>
<dbReference type="PANTHER" id="PTHR43071">
    <property type="entry name" value="2-AMINO-4-HYDROXY-6-HYDROXYMETHYLDIHYDROPTERIDINE PYROPHOSPHOKINASE"/>
    <property type="match status" value="1"/>
</dbReference>